<comment type="subcellular location">
    <subcellularLocation>
        <location evidence="1">Cell envelope</location>
    </subcellularLocation>
</comment>
<reference evidence="8" key="1">
    <citation type="submission" date="2016-09" db="EMBL/GenBank/DDBJ databases">
        <authorList>
            <person name="Gulvik C.A."/>
        </authorList>
    </citation>
    <scope>NUCLEOTIDE SEQUENCE [LARGE SCALE GENOMIC DNA]</scope>
    <source>
        <strain evidence="8">LMG 26676</strain>
    </source>
</reference>
<name>A0A1E5HG60_9ENTE</name>
<keyword evidence="4 5" id="KW-0732">Signal</keyword>
<dbReference type="STRING" id="1131292.BCR24_00875"/>
<dbReference type="GO" id="GO:0030313">
    <property type="term" value="C:cell envelope"/>
    <property type="evidence" value="ECO:0007669"/>
    <property type="project" value="UniProtKB-SubCell"/>
</dbReference>
<evidence type="ECO:0000256" key="4">
    <source>
        <dbReference type="ARBA" id="ARBA00022729"/>
    </source>
</evidence>
<evidence type="ECO:0000256" key="5">
    <source>
        <dbReference type="SAM" id="SignalP"/>
    </source>
</evidence>
<evidence type="ECO:0000256" key="3">
    <source>
        <dbReference type="ARBA" id="ARBA00022448"/>
    </source>
</evidence>
<dbReference type="GO" id="GO:0042597">
    <property type="term" value="C:periplasmic space"/>
    <property type="evidence" value="ECO:0007669"/>
    <property type="project" value="UniProtKB-ARBA"/>
</dbReference>
<dbReference type="Proteomes" id="UP000094469">
    <property type="component" value="Unassembled WGS sequence"/>
</dbReference>
<sequence length="521" mass="58692">MKKRVKMMGLLLGLVCLVGCTAITDKNIDNQALKTVNVAISNEGKADLLDATSYDAAMALYGAVYEPLIEYAGKGEFKAGLSESWVISEDGKKYTFHLKKNSKFSDGSKVDAEAVKFTIERAKYNNETTSLQTLTNLEKITVIDENTVEMLFTKVSNQVLSELCQTRPLRIMSPNAVENQKIDGEFKKAIGSGPFVVEESSDEQTVMKANPYFNHETPVNYNVTFQTIEDGSSRSLALKSGEIDIAGGTLGDITDSDISSLKKDKKYNVHEFTGTMSHFLAFNPDNSQLSATIRNGIEAAINKSELSDKKLAGLFRENIQYVTEENQHNTSYDLDKAKQIFESQGYKLNQNNYYEKGNERLQFTLVIQTTEFPEWKEKAEVIESELKNAGVKLNIQILDKESYYDVLWKTKKYDLIFYRTYTDALLPYNFLNSLFQNQAGTHGVLANDEKLTNLLNDYATTNDKAKQQDIFNNIFARLSEETLAIPIEYKDENFVTSEKISTFEYSGLSDAPIDFKRLAVN</sequence>
<dbReference type="GO" id="GO:1904680">
    <property type="term" value="F:peptide transmembrane transporter activity"/>
    <property type="evidence" value="ECO:0007669"/>
    <property type="project" value="TreeGrafter"/>
</dbReference>
<keyword evidence="3" id="KW-0813">Transport</keyword>
<dbReference type="EMBL" id="MIKC01000001">
    <property type="protein sequence ID" value="OEG23942.1"/>
    <property type="molecule type" value="Genomic_DNA"/>
</dbReference>
<proteinExistence type="inferred from homology"/>
<dbReference type="GO" id="GO:0015833">
    <property type="term" value="P:peptide transport"/>
    <property type="evidence" value="ECO:0007669"/>
    <property type="project" value="TreeGrafter"/>
</dbReference>
<dbReference type="InterPro" id="IPR030678">
    <property type="entry name" value="Peptide/Ni-bd"/>
</dbReference>
<dbReference type="PIRSF" id="PIRSF002741">
    <property type="entry name" value="MppA"/>
    <property type="match status" value="1"/>
</dbReference>
<feature type="domain" description="Solute-binding protein family 5" evidence="6">
    <location>
        <begin position="77"/>
        <end position="439"/>
    </location>
</feature>
<evidence type="ECO:0000256" key="2">
    <source>
        <dbReference type="ARBA" id="ARBA00005695"/>
    </source>
</evidence>
<protein>
    <submittedName>
        <fullName evidence="7">Nickel ABC transporter substrate-binding protein</fullName>
    </submittedName>
</protein>
<evidence type="ECO:0000256" key="1">
    <source>
        <dbReference type="ARBA" id="ARBA00004196"/>
    </source>
</evidence>
<evidence type="ECO:0000313" key="7">
    <source>
        <dbReference type="EMBL" id="OEG23942.1"/>
    </source>
</evidence>
<dbReference type="RefSeq" id="WP_069638671.1">
    <property type="nucleotide sequence ID" value="NZ_JAFBEZ010000003.1"/>
</dbReference>
<comment type="caution">
    <text evidence="7">The sequence shown here is derived from an EMBL/GenBank/DDBJ whole genome shotgun (WGS) entry which is preliminary data.</text>
</comment>
<dbReference type="PANTHER" id="PTHR30290">
    <property type="entry name" value="PERIPLASMIC BINDING COMPONENT OF ABC TRANSPORTER"/>
    <property type="match status" value="1"/>
</dbReference>
<gene>
    <name evidence="7" type="ORF">BCR24_00875</name>
</gene>
<evidence type="ECO:0000313" key="8">
    <source>
        <dbReference type="Proteomes" id="UP000094469"/>
    </source>
</evidence>
<dbReference type="Pfam" id="PF00496">
    <property type="entry name" value="SBP_bac_5"/>
    <property type="match status" value="1"/>
</dbReference>
<comment type="similarity">
    <text evidence="2">Belongs to the bacterial solute-binding protein 5 family.</text>
</comment>
<dbReference type="SUPFAM" id="SSF53850">
    <property type="entry name" value="Periplasmic binding protein-like II"/>
    <property type="match status" value="1"/>
</dbReference>
<evidence type="ECO:0000259" key="6">
    <source>
        <dbReference type="Pfam" id="PF00496"/>
    </source>
</evidence>
<organism evidence="7 8">
    <name type="scientific">Enterococcus ureilyticus</name>
    <dbReference type="NCBI Taxonomy" id="1131292"/>
    <lineage>
        <taxon>Bacteria</taxon>
        <taxon>Bacillati</taxon>
        <taxon>Bacillota</taxon>
        <taxon>Bacilli</taxon>
        <taxon>Lactobacillales</taxon>
        <taxon>Enterococcaceae</taxon>
        <taxon>Enterococcus</taxon>
    </lineage>
</organism>
<dbReference type="GO" id="GO:0043190">
    <property type="term" value="C:ATP-binding cassette (ABC) transporter complex"/>
    <property type="evidence" value="ECO:0007669"/>
    <property type="project" value="InterPro"/>
</dbReference>
<dbReference type="Gene3D" id="3.10.105.10">
    <property type="entry name" value="Dipeptide-binding Protein, Domain 3"/>
    <property type="match status" value="1"/>
</dbReference>
<accession>A0A1E5HG60</accession>
<keyword evidence="8" id="KW-1185">Reference proteome</keyword>
<dbReference type="PANTHER" id="PTHR30290:SF10">
    <property type="entry name" value="PERIPLASMIC OLIGOPEPTIDE-BINDING PROTEIN-RELATED"/>
    <property type="match status" value="1"/>
</dbReference>
<dbReference type="OrthoDB" id="9796817at2"/>
<feature type="chain" id="PRO_5039012568" evidence="5">
    <location>
        <begin position="22"/>
        <end position="521"/>
    </location>
</feature>
<dbReference type="InterPro" id="IPR000914">
    <property type="entry name" value="SBP_5_dom"/>
</dbReference>
<feature type="signal peptide" evidence="5">
    <location>
        <begin position="1"/>
        <end position="21"/>
    </location>
</feature>
<dbReference type="InterPro" id="IPR039424">
    <property type="entry name" value="SBP_5"/>
</dbReference>
<dbReference type="Gene3D" id="3.40.190.10">
    <property type="entry name" value="Periplasmic binding protein-like II"/>
    <property type="match status" value="1"/>
</dbReference>
<dbReference type="AlphaFoldDB" id="A0A1E5HG60"/>